<sequence>MSLPFTFLDEATTSTLVTMANVVAVCEAVLVELGLGVARLSEPAAMFLNGEMNIPTLFKVKGGYLPGSGACGFRVVGDVGDDGQDGEHHYCYLVDPVTAKPVALVAQTRLHRMRTAACGLIALKNLVSNERPTVALIGAGRIAAEVVAGFEHVFPGGTLIIASRDPVKAKTMASSFRPKSAEIRAANSAREAVQQADAVLTLTSSPSPVIDPEDFREGMTICGMGEHGELPPALFQTADRFVVDDIGFAKVMGSVASWIRHGEISEEEIDSRSTTKLGEIVARIAPARIDAKQRILAIVQGLAIADLAIAKICVDMAGEAQTAQSMPFGRKR</sequence>
<reference evidence="2 3" key="1">
    <citation type="submission" date="2020-08" db="EMBL/GenBank/DDBJ databases">
        <title>Genomic Encyclopedia of Type Strains, Phase III (KMG-III): the genomes of soil and plant-associated and newly described type strains.</title>
        <authorList>
            <person name="Whitman W."/>
        </authorList>
    </citation>
    <scope>NUCLEOTIDE SEQUENCE [LARGE SCALE GENOMIC DNA]</scope>
    <source>
        <strain evidence="2 3">CECT 7015</strain>
    </source>
</reference>
<protein>
    <submittedName>
        <fullName evidence="2">Ornithine cyclodeaminase/alanine dehydrogenase-like protein (Mu-crystallin family)</fullName>
    </submittedName>
</protein>
<comment type="similarity">
    <text evidence="1">Belongs to the ornithine cyclodeaminase/mu-crystallin family.</text>
</comment>
<evidence type="ECO:0000313" key="3">
    <source>
        <dbReference type="Proteomes" id="UP000554520"/>
    </source>
</evidence>
<dbReference type="Pfam" id="PF02423">
    <property type="entry name" value="OCD_Mu_crystall"/>
    <property type="match status" value="1"/>
</dbReference>
<dbReference type="InterPro" id="IPR036291">
    <property type="entry name" value="NAD(P)-bd_dom_sf"/>
</dbReference>
<dbReference type="GO" id="GO:0005737">
    <property type="term" value="C:cytoplasm"/>
    <property type="evidence" value="ECO:0007669"/>
    <property type="project" value="TreeGrafter"/>
</dbReference>
<dbReference type="InterPro" id="IPR003462">
    <property type="entry name" value="ODC_Mu_crystall"/>
</dbReference>
<dbReference type="EMBL" id="JACHXN010000020">
    <property type="protein sequence ID" value="MBB3148540.1"/>
    <property type="molecule type" value="Genomic_DNA"/>
</dbReference>
<dbReference type="RefSeq" id="WP_183664400.1">
    <property type="nucleotide sequence ID" value="NZ_JACHXN010000020.1"/>
</dbReference>
<dbReference type="Proteomes" id="UP000554520">
    <property type="component" value="Unassembled WGS sequence"/>
</dbReference>
<evidence type="ECO:0000256" key="1">
    <source>
        <dbReference type="ARBA" id="ARBA00008903"/>
    </source>
</evidence>
<dbReference type="AlphaFoldDB" id="A0A839UI43"/>
<dbReference type="Gene3D" id="3.40.50.720">
    <property type="entry name" value="NAD(P)-binding Rossmann-like Domain"/>
    <property type="match status" value="1"/>
</dbReference>
<dbReference type="PANTHER" id="PTHR13812:SF19">
    <property type="entry name" value="KETIMINE REDUCTASE MU-CRYSTALLIN"/>
    <property type="match status" value="1"/>
</dbReference>
<accession>A0A839UI43</accession>
<dbReference type="PANTHER" id="PTHR13812">
    <property type="entry name" value="KETIMINE REDUCTASE MU-CRYSTALLIN"/>
    <property type="match status" value="1"/>
</dbReference>
<dbReference type="InterPro" id="IPR023401">
    <property type="entry name" value="ODC_N"/>
</dbReference>
<gene>
    <name evidence="2" type="ORF">FHS21_004988</name>
</gene>
<keyword evidence="3" id="KW-1185">Reference proteome</keyword>
<dbReference type="Gene3D" id="3.30.1780.10">
    <property type="entry name" value="ornithine cyclodeaminase, domain 1"/>
    <property type="match status" value="1"/>
</dbReference>
<evidence type="ECO:0000313" key="2">
    <source>
        <dbReference type="EMBL" id="MBB3148540.1"/>
    </source>
</evidence>
<organism evidence="2 3">
    <name type="scientific">Phyllobacterium trifolii</name>
    <dbReference type="NCBI Taxonomy" id="300193"/>
    <lineage>
        <taxon>Bacteria</taxon>
        <taxon>Pseudomonadati</taxon>
        <taxon>Pseudomonadota</taxon>
        <taxon>Alphaproteobacteria</taxon>
        <taxon>Hyphomicrobiales</taxon>
        <taxon>Phyllobacteriaceae</taxon>
        <taxon>Phyllobacterium</taxon>
    </lineage>
</organism>
<comment type="caution">
    <text evidence="2">The sequence shown here is derived from an EMBL/GenBank/DDBJ whole genome shotgun (WGS) entry which is preliminary data.</text>
</comment>
<dbReference type="PIRSF" id="PIRSF001439">
    <property type="entry name" value="CryM"/>
    <property type="match status" value="1"/>
</dbReference>
<dbReference type="SUPFAM" id="SSF51735">
    <property type="entry name" value="NAD(P)-binding Rossmann-fold domains"/>
    <property type="match status" value="1"/>
</dbReference>
<name>A0A839UI43_9HYPH</name>
<proteinExistence type="inferred from homology"/>